<dbReference type="PANTHER" id="PTHR38104:SF1">
    <property type="entry name" value="ANTI-SIGMA-E FACTOR RSEA"/>
    <property type="match status" value="1"/>
</dbReference>
<dbReference type="InterPro" id="IPR052383">
    <property type="entry name" value="Anti-sigma-E_RseA-like"/>
</dbReference>
<reference evidence="3" key="1">
    <citation type="submission" date="2024-05" db="EMBL/GenBank/DDBJ databases">
        <authorList>
            <person name="Yang L."/>
            <person name="Pan L."/>
        </authorList>
    </citation>
    <scope>NUCLEOTIDE SEQUENCE</scope>
    <source>
        <strain evidence="3">FCG-7</strain>
    </source>
</reference>
<sequence length="165" mass="18196">MNEKVSALMDNELPAEQWPEVLDALKREPLLQQQWHDWHVSRDALQGQAGCSADFMRRFSARLAAEPVVIAPQRKQAFGAKRWLVPMTAAASVAFVGLAVWQFNFVPSSSTQPQQLAAVVTPAAQHKQVDAAEVRAYLAAHRDGVANPMGADHLARVSFEVGEQR</sequence>
<dbReference type="AlphaFoldDB" id="A0AAU7F9N1"/>
<name>A0AAU7F9N1_9NEIS</name>
<keyword evidence="1" id="KW-0472">Membrane</keyword>
<dbReference type="SUPFAM" id="SSF89069">
    <property type="entry name" value="N-terminal, cytoplasmic domain of anti-sigmaE factor RseA"/>
    <property type="match status" value="1"/>
</dbReference>
<keyword evidence="1" id="KW-0812">Transmembrane</keyword>
<evidence type="ECO:0000259" key="2">
    <source>
        <dbReference type="Pfam" id="PF03872"/>
    </source>
</evidence>
<evidence type="ECO:0000256" key="1">
    <source>
        <dbReference type="SAM" id="Phobius"/>
    </source>
</evidence>
<dbReference type="GO" id="GO:0016989">
    <property type="term" value="F:sigma factor antagonist activity"/>
    <property type="evidence" value="ECO:0007669"/>
    <property type="project" value="InterPro"/>
</dbReference>
<proteinExistence type="predicted"/>
<dbReference type="InterPro" id="IPR036147">
    <property type="entry name" value="Anti-sigma_E_RseA_N_sf"/>
</dbReference>
<dbReference type="PANTHER" id="PTHR38104">
    <property type="match status" value="1"/>
</dbReference>
<evidence type="ECO:0000313" key="3">
    <source>
        <dbReference type="EMBL" id="XBM00194.1"/>
    </source>
</evidence>
<dbReference type="Pfam" id="PF03872">
    <property type="entry name" value="RseA_N"/>
    <property type="match status" value="1"/>
</dbReference>
<dbReference type="RefSeq" id="WP_348944559.1">
    <property type="nucleotide sequence ID" value="NZ_CP157355.1"/>
</dbReference>
<dbReference type="CDD" id="cd16328">
    <property type="entry name" value="RseA_N"/>
    <property type="match status" value="1"/>
</dbReference>
<accession>A0AAU7F9N1</accession>
<dbReference type="InterPro" id="IPR005572">
    <property type="entry name" value="Anti-sigma_E_RseA_N"/>
</dbReference>
<feature type="transmembrane region" description="Helical" evidence="1">
    <location>
        <begin position="83"/>
        <end position="103"/>
    </location>
</feature>
<dbReference type="EMBL" id="CP157355">
    <property type="protein sequence ID" value="XBM00194.1"/>
    <property type="molecule type" value="Genomic_DNA"/>
</dbReference>
<protein>
    <submittedName>
        <fullName evidence="3">Sigma-E factor negative regulatory protein</fullName>
    </submittedName>
</protein>
<gene>
    <name evidence="3" type="ORF">ABHF33_14225</name>
</gene>
<organism evidence="3">
    <name type="scientific">Chitinibacter mangrovi</name>
    <dbReference type="NCBI Taxonomy" id="3153927"/>
    <lineage>
        <taxon>Bacteria</taxon>
        <taxon>Pseudomonadati</taxon>
        <taxon>Pseudomonadota</taxon>
        <taxon>Betaproteobacteria</taxon>
        <taxon>Neisseriales</taxon>
        <taxon>Chitinibacteraceae</taxon>
        <taxon>Chitinibacter</taxon>
    </lineage>
</organism>
<keyword evidence="1" id="KW-1133">Transmembrane helix</keyword>
<feature type="domain" description="Anti sigma-E protein RseA N-terminal" evidence="2">
    <location>
        <begin position="2"/>
        <end position="75"/>
    </location>
</feature>
<dbReference type="KEGG" id="cmav:ABHF33_14225"/>
<dbReference type="Gene3D" id="1.10.10.880">
    <property type="entry name" value="Anti sigma-E protein RseA, N-terminal domain"/>
    <property type="match status" value="1"/>
</dbReference>